<dbReference type="EnsemblMetazoa" id="RPRC004547-RA">
    <property type="protein sequence ID" value="RPRC004547-PA"/>
    <property type="gene ID" value="RPRC004547"/>
</dbReference>
<dbReference type="InterPro" id="IPR032675">
    <property type="entry name" value="LRR_dom_sf"/>
</dbReference>
<sequence>MVAKSRSRQVLTKSSFRGLDRLEFLDITSLDKLERFDLDALSGLYSLRSLKVQTWPHIFRYYYSGGVGMAVSRAPSIRRLSITVSEPTLNRLGPLGTKLRHLEITGPSLRWLDPAALRGIGPSPELTLQIRGTSLEELPLGFLSTLGRVTHLSLDLRNNRLVSLSPDSFYYNLTSWEDTGTKLISGDLRNYLFTFSSFVT</sequence>
<reference evidence="1" key="1">
    <citation type="submission" date="2015-05" db="UniProtKB">
        <authorList>
            <consortium name="EnsemblMetazoa"/>
        </authorList>
    </citation>
    <scope>IDENTIFICATION</scope>
</reference>
<protein>
    <submittedName>
        <fullName evidence="1">Uncharacterized protein</fullName>
    </submittedName>
</protein>
<dbReference type="SUPFAM" id="SSF52058">
    <property type="entry name" value="L domain-like"/>
    <property type="match status" value="1"/>
</dbReference>
<dbReference type="Proteomes" id="UP000015103">
    <property type="component" value="Unassembled WGS sequence"/>
</dbReference>
<name>T1HKH3_RHOPR</name>
<dbReference type="InParanoid" id="T1HKH3"/>
<dbReference type="EMBL" id="ACPB03004330">
    <property type="status" value="NOT_ANNOTATED_CDS"/>
    <property type="molecule type" value="Genomic_DNA"/>
</dbReference>
<dbReference type="AlphaFoldDB" id="T1HKH3"/>
<dbReference type="VEuPathDB" id="VectorBase:RPRC004547"/>
<dbReference type="HOGENOM" id="CLU_1423156_0_0_1"/>
<keyword evidence="2" id="KW-1185">Reference proteome</keyword>
<evidence type="ECO:0000313" key="2">
    <source>
        <dbReference type="Proteomes" id="UP000015103"/>
    </source>
</evidence>
<dbReference type="eggNOG" id="KOG0619">
    <property type="taxonomic scope" value="Eukaryota"/>
</dbReference>
<dbReference type="Gene3D" id="3.80.10.10">
    <property type="entry name" value="Ribonuclease Inhibitor"/>
    <property type="match status" value="1"/>
</dbReference>
<proteinExistence type="predicted"/>
<dbReference type="EMBL" id="ACPB03004331">
    <property type="status" value="NOT_ANNOTATED_CDS"/>
    <property type="molecule type" value="Genomic_DNA"/>
</dbReference>
<organism evidence="1 2">
    <name type="scientific">Rhodnius prolixus</name>
    <name type="common">Triatomid bug</name>
    <dbReference type="NCBI Taxonomy" id="13249"/>
    <lineage>
        <taxon>Eukaryota</taxon>
        <taxon>Metazoa</taxon>
        <taxon>Ecdysozoa</taxon>
        <taxon>Arthropoda</taxon>
        <taxon>Hexapoda</taxon>
        <taxon>Insecta</taxon>
        <taxon>Pterygota</taxon>
        <taxon>Neoptera</taxon>
        <taxon>Paraneoptera</taxon>
        <taxon>Hemiptera</taxon>
        <taxon>Heteroptera</taxon>
        <taxon>Panheteroptera</taxon>
        <taxon>Cimicomorpha</taxon>
        <taxon>Reduviidae</taxon>
        <taxon>Triatominae</taxon>
        <taxon>Rhodnius</taxon>
    </lineage>
</organism>
<dbReference type="STRING" id="13249.T1HKH3"/>
<evidence type="ECO:0000313" key="1">
    <source>
        <dbReference type="EnsemblMetazoa" id="RPRC004547-PA"/>
    </source>
</evidence>
<accession>T1HKH3</accession>